<feature type="region of interest" description="Disordered" evidence="1">
    <location>
        <begin position="84"/>
        <end position="149"/>
    </location>
</feature>
<dbReference type="Gene3D" id="2.40.30.270">
    <property type="match status" value="1"/>
</dbReference>
<organism evidence="3 4">
    <name type="scientific">Actinidia rufa</name>
    <dbReference type="NCBI Taxonomy" id="165716"/>
    <lineage>
        <taxon>Eukaryota</taxon>
        <taxon>Viridiplantae</taxon>
        <taxon>Streptophyta</taxon>
        <taxon>Embryophyta</taxon>
        <taxon>Tracheophyta</taxon>
        <taxon>Spermatophyta</taxon>
        <taxon>Magnoliopsida</taxon>
        <taxon>eudicotyledons</taxon>
        <taxon>Gunneridae</taxon>
        <taxon>Pentapetalae</taxon>
        <taxon>asterids</taxon>
        <taxon>Ericales</taxon>
        <taxon>Actinidiaceae</taxon>
        <taxon>Actinidia</taxon>
    </lineage>
</organism>
<evidence type="ECO:0000313" key="3">
    <source>
        <dbReference type="EMBL" id="GFY83978.1"/>
    </source>
</evidence>
<accession>A0A7J0EBX9</accession>
<dbReference type="Proteomes" id="UP000585474">
    <property type="component" value="Unassembled WGS sequence"/>
</dbReference>
<dbReference type="FunFam" id="2.40.30.270:FF:000003">
    <property type="entry name" value="DNA-binding protein SMUBP-2 isoform X2"/>
    <property type="match status" value="1"/>
</dbReference>
<evidence type="ECO:0000313" key="4">
    <source>
        <dbReference type="Proteomes" id="UP000585474"/>
    </source>
</evidence>
<protein>
    <submittedName>
        <fullName evidence="3">P-loop containing nucleoside triphosphate hydrolases superfamily protein</fullName>
    </submittedName>
</protein>
<feature type="domain" description="Helicase SMUBP-2/HCS1 1B" evidence="2">
    <location>
        <begin position="400"/>
        <end position="478"/>
    </location>
</feature>
<dbReference type="OrthoDB" id="6513042at2759"/>
<keyword evidence="4" id="KW-1185">Reference proteome</keyword>
<dbReference type="InterPro" id="IPR048761">
    <property type="entry name" value="SMUBP-2_HCS1_1B"/>
</dbReference>
<proteinExistence type="predicted"/>
<evidence type="ECO:0000259" key="2">
    <source>
        <dbReference type="Pfam" id="PF21138"/>
    </source>
</evidence>
<feature type="compositionally biased region" description="Polar residues" evidence="1">
    <location>
        <begin position="101"/>
        <end position="112"/>
    </location>
</feature>
<comment type="caution">
    <text evidence="3">The sequence shown here is derived from an EMBL/GenBank/DDBJ whole genome shotgun (WGS) entry which is preliminary data.</text>
</comment>
<dbReference type="GO" id="GO:0016787">
    <property type="term" value="F:hydrolase activity"/>
    <property type="evidence" value="ECO:0007669"/>
    <property type="project" value="UniProtKB-KW"/>
</dbReference>
<dbReference type="GO" id="GO:0003723">
    <property type="term" value="F:RNA binding"/>
    <property type="evidence" value="ECO:0007669"/>
    <property type="project" value="InterPro"/>
</dbReference>
<name>A0A7J0EBX9_9ERIC</name>
<reference evidence="3 4" key="1">
    <citation type="submission" date="2019-07" db="EMBL/GenBank/DDBJ databases">
        <title>De Novo Assembly of kiwifruit Actinidia rufa.</title>
        <authorList>
            <person name="Sugita-Konishi S."/>
            <person name="Sato K."/>
            <person name="Mori E."/>
            <person name="Abe Y."/>
            <person name="Kisaki G."/>
            <person name="Hamano K."/>
            <person name="Suezawa K."/>
            <person name="Otani M."/>
            <person name="Fukuda T."/>
            <person name="Manabe T."/>
            <person name="Gomi K."/>
            <person name="Tabuchi M."/>
            <person name="Akimitsu K."/>
            <person name="Kataoka I."/>
        </authorList>
    </citation>
    <scope>NUCLEOTIDE SEQUENCE [LARGE SCALE GENOMIC DNA]</scope>
    <source>
        <strain evidence="4">cv. Fuchu</strain>
    </source>
</reference>
<sequence>MPMATAPILEAEFMSGTKASRFGKMDASGFFCGTLSLKAPSCLSLRWHRHHASFGSRSASVCDYTLSTTFRFKQYIRNSSFKCSSSTQTSSAKRRNHRNRSSSPANNRTTDINIMKTLPDGDEKKQQQQQNQENRTVNVRGLHQKGDPLGRRDLGKSVVKWICQGMKAMASDFALAEVQGEFSELRQRMGHGLTFVTQAQPYLTAVPMPLGLEAVCLKACTHYPTLFDHFQRELRDVLQDLQARSLLTNWRDTESWKLLKELANSGFCLHFLTFFFPQKTKRCICPIVSSFYLELYITLGLSWNGAFAAQHRAIARKVSQTKTVHHGLGMDLEKANVIQTRIDDFTKRLSDLLRIERDAELEFTQEELNAVPAPDKTSDSPKPTEFLVSHGQAEQERCDTICNLKAVSTSTGLGGMHLVLFRVEGNHRLPPTTLSPGDMVCVRTCDNRGAGATSCMQGFVNNLGEDGCSINIALESRHGDPTFSKLFGKTIRIDRIPGLADALTYEVFDKRSKTLLLQPNSIEISHLFRVMDSATISRVSTTTSFPGVFHMKHKHLHANLFISVLDA</sequence>
<dbReference type="EMBL" id="BJWL01000003">
    <property type="protein sequence ID" value="GFY83978.1"/>
    <property type="molecule type" value="Genomic_DNA"/>
</dbReference>
<gene>
    <name evidence="3" type="ORF">Acr_03g0007520</name>
</gene>
<evidence type="ECO:0000256" key="1">
    <source>
        <dbReference type="SAM" id="MobiDB-lite"/>
    </source>
</evidence>
<dbReference type="Pfam" id="PF21138">
    <property type="entry name" value="SMUBP-2_HCS1_1B"/>
    <property type="match status" value="1"/>
</dbReference>
<keyword evidence="3" id="KW-0378">Hydrolase</keyword>
<dbReference type="AlphaFoldDB" id="A0A7J0EBX9"/>